<dbReference type="InterPro" id="IPR036890">
    <property type="entry name" value="HATPase_C_sf"/>
</dbReference>
<gene>
    <name evidence="11" type="ORF">THII_3614</name>
</gene>
<dbReference type="AlphaFoldDB" id="A0A090BW34"/>
<dbReference type="SUPFAM" id="SSF55874">
    <property type="entry name" value="ATPase domain of HSP90 chaperone/DNA topoisomerase II/histidine kinase"/>
    <property type="match status" value="1"/>
</dbReference>
<evidence type="ECO:0000313" key="12">
    <source>
        <dbReference type="Proteomes" id="UP000031623"/>
    </source>
</evidence>
<dbReference type="GO" id="GO:0000155">
    <property type="term" value="F:phosphorelay sensor kinase activity"/>
    <property type="evidence" value="ECO:0007669"/>
    <property type="project" value="InterPro"/>
</dbReference>
<proteinExistence type="predicted"/>
<name>A0A090BW34_9GAMM</name>
<dbReference type="InterPro" id="IPR033414">
    <property type="entry name" value="Sensor_dom"/>
</dbReference>
<dbReference type="GO" id="GO:0005886">
    <property type="term" value="C:plasma membrane"/>
    <property type="evidence" value="ECO:0007669"/>
    <property type="project" value="TreeGrafter"/>
</dbReference>
<dbReference type="SMART" id="SM00387">
    <property type="entry name" value="HATPase_c"/>
    <property type="match status" value="1"/>
</dbReference>
<feature type="transmembrane region" description="Helical" evidence="8">
    <location>
        <begin position="20"/>
        <end position="41"/>
    </location>
</feature>
<keyword evidence="8" id="KW-0812">Transmembrane</keyword>
<dbReference type="PROSITE" id="PS50109">
    <property type="entry name" value="HIS_KIN"/>
    <property type="match status" value="1"/>
</dbReference>
<feature type="modified residue" description="4-aspartylphosphate" evidence="7">
    <location>
        <position position="793"/>
    </location>
</feature>
<dbReference type="InterPro" id="IPR003594">
    <property type="entry name" value="HATPase_dom"/>
</dbReference>
<dbReference type="KEGG" id="tig:THII_3614"/>
<dbReference type="SUPFAM" id="SSF55785">
    <property type="entry name" value="PYP-like sensor domain (PAS domain)"/>
    <property type="match status" value="1"/>
</dbReference>
<evidence type="ECO:0000256" key="1">
    <source>
        <dbReference type="ARBA" id="ARBA00000085"/>
    </source>
</evidence>
<dbReference type="PANTHER" id="PTHR43047">
    <property type="entry name" value="TWO-COMPONENT HISTIDINE PROTEIN KINASE"/>
    <property type="match status" value="1"/>
</dbReference>
<evidence type="ECO:0000256" key="4">
    <source>
        <dbReference type="ARBA" id="ARBA00022679"/>
    </source>
</evidence>
<dbReference type="CDD" id="cd16922">
    <property type="entry name" value="HATPase_EvgS-ArcB-TorS-like"/>
    <property type="match status" value="1"/>
</dbReference>
<protein>
    <recommendedName>
        <fullName evidence="2">histidine kinase</fullName>
        <ecNumber evidence="2">2.7.13.3</ecNumber>
    </recommendedName>
</protein>
<dbReference type="InterPro" id="IPR011006">
    <property type="entry name" value="CheY-like_superfamily"/>
</dbReference>
<dbReference type="Pfam" id="PF08447">
    <property type="entry name" value="PAS_3"/>
    <property type="match status" value="1"/>
</dbReference>
<dbReference type="FunFam" id="3.30.565.10:FF:000010">
    <property type="entry name" value="Sensor histidine kinase RcsC"/>
    <property type="match status" value="1"/>
</dbReference>
<dbReference type="InterPro" id="IPR004358">
    <property type="entry name" value="Sig_transdc_His_kin-like_C"/>
</dbReference>
<dbReference type="Pfam" id="PF00072">
    <property type="entry name" value="Response_reg"/>
    <property type="match status" value="2"/>
</dbReference>
<sequence>MINSKIFSVKHKIADRFNLYVILFSIVVTLFITTLQLYLDYKQDLQKIERRLQQISDSYLQVISYHLWQNNQKQLHALLEGILQLAEVQYISITFHNQIVAAQGQPPNHAVLTKDFPIFSSKAKNYVGTLQVMAERANVNKPLFNQGLILLATNALLMGGFALIILWISHYWIIRHVHKIANYVQYLESEPLEQRLVLDRTEENKSPADELEQIVIAINQLRLNLQKAYKSLQENKQETQDLLKAALIGLGLWRLDGTLVTVNPAYAQIIGRHVAETLKLNYWNDIVVEEDIAAEKAQLQTLKPGERYGPYEKEYRHKDGYYVPVRLSALIIEREGTYYAWSHVENITRQKWAAIELQQAKQKAEQASLSKSQFLANMGHELRTPMNVIVGYSEMLEEEIKELERPNLLKDIKSVHAAAKLLLGVIDGILDISRIEVGKMQLFAEDFDLNFMIQSVINTIQPLLENRANNLQLLGENNLGEVHTDLTKVRQILFNLLSNASKFTEQGTITLEVKRLTEAKHEWIIFRVSDEGIGMTSEQQADLFQVFIQADASTTRQYGGSGLGLAIVKHFTEMLGGTIHVESQFGKGSRFTVRLPAYLAVEPVKNITQDNSVRKPEIPVQEGVLLVIDDDETVHQMLEAYLSKMGYQVVVASNGIEGLKLAKKLHPTAITLDVMMPGMDGWEVLSQLKADPDLAHIPVIMLTMMEDQEMGYSLGASEYLTKPISRHQLINILRKYRTANAPNMVMVVEDDPAARELLVRLLHRVGWQVIEAENGKMALQRLEKYQPDLILLDLMMPEMDGFEFIIHLRQHPVYSSTPVVVLTAKDLSVEDRTWLNNRVNTIFQKGAYNRDELMTELRQLLIGTIPHLQSTQTDHE</sequence>
<evidence type="ECO:0000256" key="5">
    <source>
        <dbReference type="ARBA" id="ARBA00022777"/>
    </source>
</evidence>
<dbReference type="Proteomes" id="UP000031623">
    <property type="component" value="Chromosome"/>
</dbReference>
<dbReference type="Pfam" id="PF00512">
    <property type="entry name" value="HisKA"/>
    <property type="match status" value="1"/>
</dbReference>
<dbReference type="InterPro" id="IPR003661">
    <property type="entry name" value="HisK_dim/P_dom"/>
</dbReference>
<feature type="transmembrane region" description="Helical" evidence="8">
    <location>
        <begin position="148"/>
        <end position="173"/>
    </location>
</feature>
<evidence type="ECO:0000256" key="6">
    <source>
        <dbReference type="ARBA" id="ARBA00023012"/>
    </source>
</evidence>
<comment type="catalytic activity">
    <reaction evidence="1">
        <text>ATP + protein L-histidine = ADP + protein N-phospho-L-histidine.</text>
        <dbReference type="EC" id="2.7.13.3"/>
    </reaction>
</comment>
<feature type="domain" description="Response regulatory" evidence="10">
    <location>
        <begin position="624"/>
        <end position="737"/>
    </location>
</feature>
<keyword evidence="6" id="KW-0902">Two-component regulatory system</keyword>
<dbReference type="SMART" id="SM00448">
    <property type="entry name" value="REC"/>
    <property type="match status" value="2"/>
</dbReference>
<reference evidence="11 12" key="1">
    <citation type="journal article" date="2014" name="ISME J.">
        <title>Ecophysiology of Thioploca ingrica as revealed by the complete genome sequence supplemented with proteomic evidence.</title>
        <authorList>
            <person name="Kojima H."/>
            <person name="Ogura Y."/>
            <person name="Yamamoto N."/>
            <person name="Togashi T."/>
            <person name="Mori H."/>
            <person name="Watanabe T."/>
            <person name="Nemoto F."/>
            <person name="Kurokawa K."/>
            <person name="Hayashi T."/>
            <person name="Fukui M."/>
        </authorList>
    </citation>
    <scope>NUCLEOTIDE SEQUENCE [LARGE SCALE GENOMIC DNA]</scope>
</reference>
<dbReference type="Gene3D" id="6.10.340.10">
    <property type="match status" value="1"/>
</dbReference>
<dbReference type="EC" id="2.7.13.3" evidence="2"/>
<organism evidence="11 12">
    <name type="scientific">Thioploca ingrica</name>
    <dbReference type="NCBI Taxonomy" id="40754"/>
    <lineage>
        <taxon>Bacteria</taxon>
        <taxon>Pseudomonadati</taxon>
        <taxon>Pseudomonadota</taxon>
        <taxon>Gammaproteobacteria</taxon>
        <taxon>Thiotrichales</taxon>
        <taxon>Thiotrichaceae</taxon>
        <taxon>Thioploca</taxon>
    </lineage>
</organism>
<dbReference type="PANTHER" id="PTHR43047:SF72">
    <property type="entry name" value="OSMOSENSING HISTIDINE PROTEIN KINASE SLN1"/>
    <property type="match status" value="1"/>
</dbReference>
<keyword evidence="8" id="KW-1133">Transmembrane helix</keyword>
<accession>A0A090BW34</accession>
<evidence type="ECO:0000256" key="7">
    <source>
        <dbReference type="PROSITE-ProRule" id="PRU00169"/>
    </source>
</evidence>
<dbReference type="Gene3D" id="3.30.450.20">
    <property type="entry name" value="PAS domain"/>
    <property type="match status" value="1"/>
</dbReference>
<dbReference type="EMBL" id="AP014633">
    <property type="protein sequence ID" value="BAP57911.1"/>
    <property type="molecule type" value="Genomic_DNA"/>
</dbReference>
<dbReference type="OrthoDB" id="9792854at2"/>
<dbReference type="PRINTS" id="PR00344">
    <property type="entry name" value="BCTRLSENSOR"/>
</dbReference>
<keyword evidence="5 11" id="KW-0418">Kinase</keyword>
<dbReference type="SMART" id="SM00388">
    <property type="entry name" value="HisKA"/>
    <property type="match status" value="1"/>
</dbReference>
<evidence type="ECO:0000256" key="3">
    <source>
        <dbReference type="ARBA" id="ARBA00022553"/>
    </source>
</evidence>
<dbReference type="Gene3D" id="3.40.50.2300">
    <property type="match status" value="2"/>
</dbReference>
<keyword evidence="3 7" id="KW-0597">Phosphoprotein</keyword>
<keyword evidence="8" id="KW-0472">Membrane</keyword>
<dbReference type="GO" id="GO:0009927">
    <property type="term" value="F:histidine phosphotransfer kinase activity"/>
    <property type="evidence" value="ECO:0007669"/>
    <property type="project" value="TreeGrafter"/>
</dbReference>
<keyword evidence="4" id="KW-0808">Transferase</keyword>
<dbReference type="Gene3D" id="1.10.287.130">
    <property type="match status" value="1"/>
</dbReference>
<evidence type="ECO:0000259" key="10">
    <source>
        <dbReference type="PROSITE" id="PS50110"/>
    </source>
</evidence>
<dbReference type="Pfam" id="PF02518">
    <property type="entry name" value="HATPase_c"/>
    <property type="match status" value="1"/>
</dbReference>
<dbReference type="PROSITE" id="PS50110">
    <property type="entry name" value="RESPONSE_REGULATORY"/>
    <property type="match status" value="2"/>
</dbReference>
<feature type="modified residue" description="4-aspartylphosphate" evidence="7">
    <location>
        <position position="673"/>
    </location>
</feature>
<evidence type="ECO:0000313" key="11">
    <source>
        <dbReference type="EMBL" id="BAP57911.1"/>
    </source>
</evidence>
<feature type="domain" description="Histidine kinase" evidence="9">
    <location>
        <begin position="377"/>
        <end position="599"/>
    </location>
</feature>
<evidence type="ECO:0000259" key="9">
    <source>
        <dbReference type="PROSITE" id="PS50109"/>
    </source>
</evidence>
<evidence type="ECO:0000256" key="8">
    <source>
        <dbReference type="SAM" id="Phobius"/>
    </source>
</evidence>
<dbReference type="InterPro" id="IPR005467">
    <property type="entry name" value="His_kinase_dom"/>
</dbReference>
<dbReference type="SUPFAM" id="SSF47384">
    <property type="entry name" value="Homodimeric domain of signal transducing histidine kinase"/>
    <property type="match status" value="1"/>
</dbReference>
<dbReference type="InterPro" id="IPR035965">
    <property type="entry name" value="PAS-like_dom_sf"/>
</dbReference>
<keyword evidence="12" id="KW-1185">Reference proteome</keyword>
<dbReference type="HOGENOM" id="CLU_000445_114_15_6"/>
<dbReference type="InterPro" id="IPR036097">
    <property type="entry name" value="HisK_dim/P_sf"/>
</dbReference>
<dbReference type="Pfam" id="PF17149">
    <property type="entry name" value="CHASE5"/>
    <property type="match status" value="1"/>
</dbReference>
<dbReference type="Gene3D" id="3.30.565.10">
    <property type="entry name" value="Histidine kinase-like ATPase, C-terminal domain"/>
    <property type="match status" value="1"/>
</dbReference>
<dbReference type="SUPFAM" id="SSF52172">
    <property type="entry name" value="CheY-like"/>
    <property type="match status" value="2"/>
</dbReference>
<dbReference type="STRING" id="40754.THII_3614"/>
<evidence type="ECO:0000256" key="2">
    <source>
        <dbReference type="ARBA" id="ARBA00012438"/>
    </source>
</evidence>
<dbReference type="InterPro" id="IPR000014">
    <property type="entry name" value="PAS"/>
</dbReference>
<dbReference type="InterPro" id="IPR001789">
    <property type="entry name" value="Sig_transdc_resp-reg_receiver"/>
</dbReference>
<dbReference type="CDD" id="cd00082">
    <property type="entry name" value="HisKA"/>
    <property type="match status" value="1"/>
</dbReference>
<feature type="domain" description="Response regulatory" evidence="10">
    <location>
        <begin position="744"/>
        <end position="860"/>
    </location>
</feature>
<dbReference type="InterPro" id="IPR013655">
    <property type="entry name" value="PAS_fold_3"/>
</dbReference>
<dbReference type="NCBIfam" id="TIGR00229">
    <property type="entry name" value="sensory_box"/>
    <property type="match status" value="1"/>
</dbReference>
<dbReference type="CDD" id="cd00130">
    <property type="entry name" value="PAS"/>
    <property type="match status" value="1"/>
</dbReference>